<dbReference type="SUPFAM" id="SSF53474">
    <property type="entry name" value="alpha/beta-Hydrolases"/>
    <property type="match status" value="1"/>
</dbReference>
<evidence type="ECO:0000313" key="2">
    <source>
        <dbReference type="EMBL" id="KAG9190306.1"/>
    </source>
</evidence>
<evidence type="ECO:0000313" key="3">
    <source>
        <dbReference type="Proteomes" id="UP001199106"/>
    </source>
</evidence>
<organism evidence="2 3">
    <name type="scientific">Alternaria panax</name>
    <dbReference type="NCBI Taxonomy" id="48097"/>
    <lineage>
        <taxon>Eukaryota</taxon>
        <taxon>Fungi</taxon>
        <taxon>Dikarya</taxon>
        <taxon>Ascomycota</taxon>
        <taxon>Pezizomycotina</taxon>
        <taxon>Dothideomycetes</taxon>
        <taxon>Pleosporomycetidae</taxon>
        <taxon>Pleosporales</taxon>
        <taxon>Pleosporineae</taxon>
        <taxon>Pleosporaceae</taxon>
        <taxon>Alternaria</taxon>
        <taxon>Alternaria sect. Panax</taxon>
    </lineage>
</organism>
<dbReference type="InterPro" id="IPR022742">
    <property type="entry name" value="Hydrolase_4"/>
</dbReference>
<dbReference type="InterPro" id="IPR029058">
    <property type="entry name" value="AB_hydrolase_fold"/>
</dbReference>
<dbReference type="GO" id="GO:0047372">
    <property type="term" value="F:monoacylglycerol lipase activity"/>
    <property type="evidence" value="ECO:0007669"/>
    <property type="project" value="UniProtKB-EC"/>
</dbReference>
<comment type="caution">
    <text evidence="2">The sequence shown here is derived from an EMBL/GenBank/DDBJ whole genome shotgun (WGS) entry which is preliminary data.</text>
</comment>
<dbReference type="Proteomes" id="UP001199106">
    <property type="component" value="Unassembled WGS sequence"/>
</dbReference>
<reference evidence="2" key="1">
    <citation type="submission" date="2021-07" db="EMBL/GenBank/DDBJ databases">
        <title>Genome Resource of American Ginseng Black Spot Pathogen Alternaria panax.</title>
        <authorList>
            <person name="Qiu C."/>
            <person name="Wang W."/>
            <person name="Liu Z."/>
        </authorList>
    </citation>
    <scope>NUCLEOTIDE SEQUENCE</scope>
    <source>
        <strain evidence="2">BNCC115425</strain>
    </source>
</reference>
<evidence type="ECO:0000259" key="1">
    <source>
        <dbReference type="Pfam" id="PF12146"/>
    </source>
</evidence>
<dbReference type="PANTHER" id="PTHR12277:SF81">
    <property type="entry name" value="PROTEIN ABHD13"/>
    <property type="match status" value="1"/>
</dbReference>
<gene>
    <name evidence="2" type="ORF">G6011_08394</name>
</gene>
<name>A0AAD4FKP1_9PLEO</name>
<feature type="domain" description="Serine aminopeptidase S33" evidence="1">
    <location>
        <begin position="6"/>
        <end position="99"/>
    </location>
</feature>
<dbReference type="Gene3D" id="3.40.50.1820">
    <property type="entry name" value="alpha/beta hydrolase"/>
    <property type="match status" value="1"/>
</dbReference>
<accession>A0AAD4FKP1</accession>
<keyword evidence="2" id="KW-0378">Hydrolase</keyword>
<sequence length="224" mass="24516">MSATSTNVHVLAIDYHGFGTSTRWPSEAGLLTNTLTLVKFAMDTAGIPPERIVVFAQSMGTAVAISLTHHLASQPTPIAFAGVVLVAPFADVESLTRKYKVTRTLPLLPPLAVFPPLMTLLNGFILTKFPSKEKPAALVHWLDSIKVNNKLQNYDITLIYAEDDYDIPWSHSDILFWHTVNAASGSISYMTFEELEHVKAKEKTALGAGGCEMECKGMNGIIRE</sequence>
<dbReference type="PANTHER" id="PTHR12277">
    <property type="entry name" value="ALPHA/BETA HYDROLASE DOMAIN-CONTAINING PROTEIN"/>
    <property type="match status" value="1"/>
</dbReference>
<dbReference type="Pfam" id="PF12146">
    <property type="entry name" value="Hydrolase_4"/>
    <property type="match status" value="1"/>
</dbReference>
<dbReference type="AlphaFoldDB" id="A0AAD4FKP1"/>
<dbReference type="EMBL" id="JAANER010000004">
    <property type="protein sequence ID" value="KAG9190306.1"/>
    <property type="molecule type" value="Genomic_DNA"/>
</dbReference>
<dbReference type="EC" id="3.1.1.23" evidence="2"/>
<proteinExistence type="predicted"/>
<protein>
    <submittedName>
        <fullName evidence="2">Abhydrolase domain-containing protein 12</fullName>
        <ecNumber evidence="2">3.1.1.23</ecNumber>
    </submittedName>
</protein>
<keyword evidence="3" id="KW-1185">Reference proteome</keyword>